<name>A0A4P8III7_9FIRM</name>
<gene>
    <name evidence="1" type="ORF">AR1Y2_1525</name>
</gene>
<keyword evidence="2" id="KW-1185">Reference proteome</keyword>
<proteinExistence type="predicted"/>
<protein>
    <submittedName>
        <fullName evidence="1">Uncharacterized protein</fullName>
    </submittedName>
</protein>
<dbReference type="EMBL" id="CP040058">
    <property type="protein sequence ID" value="QCP34979.1"/>
    <property type="molecule type" value="Genomic_DNA"/>
</dbReference>
<organism evidence="1 2">
    <name type="scientific">Anaerostipes rhamnosivorans</name>
    <dbReference type="NCBI Taxonomy" id="1229621"/>
    <lineage>
        <taxon>Bacteria</taxon>
        <taxon>Bacillati</taxon>
        <taxon>Bacillota</taxon>
        <taxon>Clostridia</taxon>
        <taxon>Lachnospirales</taxon>
        <taxon>Lachnospiraceae</taxon>
        <taxon>Anaerostipes</taxon>
    </lineage>
</organism>
<accession>A0A4P8III7</accession>
<dbReference type="AlphaFoldDB" id="A0A4P8III7"/>
<reference evidence="1 2" key="1">
    <citation type="submission" date="2019-05" db="EMBL/GenBank/DDBJ databases">
        <title>Complete genome sequencing of Anaerostipes rhamnosivorans.</title>
        <authorList>
            <person name="Bui T.P.N."/>
            <person name="de Vos W.M."/>
        </authorList>
    </citation>
    <scope>NUCLEOTIDE SEQUENCE [LARGE SCALE GENOMIC DNA]</scope>
    <source>
        <strain evidence="1 2">1y2</strain>
    </source>
</reference>
<sequence>MIKKETAVYDAACYAGGIIDGCLEMTFGDGSLSIIPSSPLSVP</sequence>
<dbReference type="KEGG" id="arf:AR1Y2_1525"/>
<evidence type="ECO:0000313" key="2">
    <source>
        <dbReference type="Proteomes" id="UP000298653"/>
    </source>
</evidence>
<evidence type="ECO:0000313" key="1">
    <source>
        <dbReference type="EMBL" id="QCP34979.1"/>
    </source>
</evidence>
<dbReference type="Proteomes" id="UP000298653">
    <property type="component" value="Chromosome"/>
</dbReference>